<evidence type="ECO:0000256" key="1">
    <source>
        <dbReference type="ARBA" id="ARBA00003726"/>
    </source>
</evidence>
<accession>A0A645IY08</accession>
<comment type="caution">
    <text evidence="6">The sequence shown here is derived from an EMBL/GenBank/DDBJ whole genome shotgun (WGS) entry which is preliminary data.</text>
</comment>
<evidence type="ECO:0000313" key="6">
    <source>
        <dbReference type="EMBL" id="MPN56325.1"/>
    </source>
</evidence>
<keyword evidence="6" id="KW-0808">Transferase</keyword>
<dbReference type="EMBL" id="VSSQ01126538">
    <property type="protein sequence ID" value="MPN56325.1"/>
    <property type="molecule type" value="Genomic_DNA"/>
</dbReference>
<name>A0A645IY08_9ZZZZ</name>
<evidence type="ECO:0000256" key="3">
    <source>
        <dbReference type="ARBA" id="ARBA00031111"/>
    </source>
</evidence>
<dbReference type="Gene3D" id="3.20.20.70">
    <property type="entry name" value="Aldolase class I"/>
    <property type="match status" value="1"/>
</dbReference>
<reference evidence="6" key="1">
    <citation type="submission" date="2019-08" db="EMBL/GenBank/DDBJ databases">
        <authorList>
            <person name="Kucharzyk K."/>
            <person name="Murdoch R.W."/>
            <person name="Higgins S."/>
            <person name="Loffler F."/>
        </authorList>
    </citation>
    <scope>NUCLEOTIDE SEQUENCE</scope>
</reference>
<dbReference type="PANTHER" id="PTHR21225">
    <property type="entry name" value="PHOSPHO-2-DEHYDRO-3-DEOXYHEPTONATE ALDOLASE DAHP SYNTHETASE"/>
    <property type="match status" value="1"/>
</dbReference>
<dbReference type="GO" id="GO:0003849">
    <property type="term" value="F:3-deoxy-7-phosphoheptulonate synthase activity"/>
    <property type="evidence" value="ECO:0007669"/>
    <property type="project" value="InterPro"/>
</dbReference>
<evidence type="ECO:0000256" key="4">
    <source>
        <dbReference type="ARBA" id="ARBA00031349"/>
    </source>
</evidence>
<dbReference type="PANTHER" id="PTHR21225:SF12">
    <property type="entry name" value="PHOSPHO-2-DEHYDRO-3-DEOXYHEPTONATE ALDOLASE, TYROSINE-INHIBITED"/>
    <property type="match status" value="1"/>
</dbReference>
<organism evidence="6">
    <name type="scientific">bioreactor metagenome</name>
    <dbReference type="NCBI Taxonomy" id="1076179"/>
    <lineage>
        <taxon>unclassified sequences</taxon>
        <taxon>metagenomes</taxon>
        <taxon>ecological metagenomes</taxon>
    </lineage>
</organism>
<sequence>MVAQINNGQSAICGAMLESYIKTGRQDIVSTGKMIPGISLTDPCLGWTETEKAILAAYEKLP</sequence>
<dbReference type="InterPro" id="IPR013785">
    <property type="entry name" value="Aldolase_TIM"/>
</dbReference>
<dbReference type="InterPro" id="IPR006219">
    <property type="entry name" value="DAHP_synth_1"/>
</dbReference>
<evidence type="ECO:0000256" key="2">
    <source>
        <dbReference type="ARBA" id="ARBA00004688"/>
    </source>
</evidence>
<dbReference type="AlphaFoldDB" id="A0A645IY08"/>
<dbReference type="SUPFAM" id="SSF51569">
    <property type="entry name" value="Aldolase"/>
    <property type="match status" value="1"/>
</dbReference>
<comment type="function">
    <text evidence="1">Stereospecific condensation of phosphoenolpyruvate (PEP) and D-erythrose-4-phosphate (E4P) giving rise to 3-deoxy-D-arabino-heptulosonate-7-phosphate (DAHP).</text>
</comment>
<protein>
    <recommendedName>
        <fullName evidence="5">3-deoxy-D-arabino-heptulosonate 7-phosphate synthase</fullName>
    </recommendedName>
    <alternativeName>
        <fullName evidence="4">DAHP synthase</fullName>
    </alternativeName>
    <alternativeName>
        <fullName evidence="3">Phospho-2-keto-3-deoxyheptonate aldolase</fullName>
    </alternativeName>
</protein>
<dbReference type="GO" id="GO:0005737">
    <property type="term" value="C:cytoplasm"/>
    <property type="evidence" value="ECO:0007669"/>
    <property type="project" value="TreeGrafter"/>
</dbReference>
<comment type="pathway">
    <text evidence="2">Metabolic intermediate biosynthesis; chorismate biosynthesis; chorismate from D-erythrose 4-phosphate and phosphoenolpyruvate: step 1/7.</text>
</comment>
<dbReference type="GO" id="GO:0009073">
    <property type="term" value="P:aromatic amino acid family biosynthetic process"/>
    <property type="evidence" value="ECO:0007669"/>
    <property type="project" value="InterPro"/>
</dbReference>
<gene>
    <name evidence="6" type="primary">aroH_14</name>
    <name evidence="6" type="ORF">SDC9_204013</name>
</gene>
<evidence type="ECO:0000256" key="5">
    <source>
        <dbReference type="ARBA" id="ARBA00032193"/>
    </source>
</evidence>
<proteinExistence type="predicted"/>